<organism evidence="1 2">
    <name type="scientific">Porphyra umbilicalis</name>
    <name type="common">Purple laver</name>
    <name type="synonym">Red alga</name>
    <dbReference type="NCBI Taxonomy" id="2786"/>
    <lineage>
        <taxon>Eukaryota</taxon>
        <taxon>Rhodophyta</taxon>
        <taxon>Bangiophyceae</taxon>
        <taxon>Bangiales</taxon>
        <taxon>Bangiaceae</taxon>
        <taxon>Porphyra</taxon>
    </lineage>
</organism>
<dbReference type="EMBL" id="KV919169">
    <property type="protein sequence ID" value="OSX71111.1"/>
    <property type="molecule type" value="Genomic_DNA"/>
</dbReference>
<evidence type="ECO:0000313" key="2">
    <source>
        <dbReference type="Proteomes" id="UP000218209"/>
    </source>
</evidence>
<name>A0A1X6NR76_PORUM</name>
<accession>A0A1X6NR76</accession>
<dbReference type="AlphaFoldDB" id="A0A1X6NR76"/>
<gene>
    <name evidence="1" type="ORF">BU14_0592s0006</name>
</gene>
<sequence>MPYRLSVRRWRAPKQGSWVHAVRWWWPGFFLEDRFS</sequence>
<dbReference type="Proteomes" id="UP000218209">
    <property type="component" value="Unassembled WGS sequence"/>
</dbReference>
<proteinExistence type="predicted"/>
<protein>
    <submittedName>
        <fullName evidence="1">Uncharacterized protein</fullName>
    </submittedName>
</protein>
<evidence type="ECO:0000313" key="1">
    <source>
        <dbReference type="EMBL" id="OSX71111.1"/>
    </source>
</evidence>
<reference evidence="1 2" key="1">
    <citation type="submission" date="2017-03" db="EMBL/GenBank/DDBJ databases">
        <title>WGS assembly of Porphyra umbilicalis.</title>
        <authorList>
            <person name="Brawley S.H."/>
            <person name="Blouin N.A."/>
            <person name="Ficko-Blean E."/>
            <person name="Wheeler G.L."/>
            <person name="Lohr M."/>
            <person name="Goodson H.V."/>
            <person name="Jenkins J.W."/>
            <person name="Blaby-Haas C.E."/>
            <person name="Helliwell K.E."/>
            <person name="Chan C."/>
            <person name="Marriage T."/>
            <person name="Bhattacharya D."/>
            <person name="Klein A.S."/>
            <person name="Badis Y."/>
            <person name="Brodie J."/>
            <person name="Cao Y."/>
            <person name="Collen J."/>
            <person name="Dittami S.M."/>
            <person name="Gachon C.M."/>
            <person name="Green B.R."/>
            <person name="Karpowicz S."/>
            <person name="Kim J.W."/>
            <person name="Kudahl U."/>
            <person name="Lin S."/>
            <person name="Michel G."/>
            <person name="Mittag M."/>
            <person name="Olson B.J."/>
            <person name="Pangilinan J."/>
            <person name="Peng Y."/>
            <person name="Qiu H."/>
            <person name="Shu S."/>
            <person name="Singer J.T."/>
            <person name="Smith A.G."/>
            <person name="Sprecher B.N."/>
            <person name="Wagner V."/>
            <person name="Wang W."/>
            <person name="Wang Z.-Y."/>
            <person name="Yan J."/>
            <person name="Yarish C."/>
            <person name="Zoeuner-Riek S."/>
            <person name="Zhuang Y."/>
            <person name="Zou Y."/>
            <person name="Lindquist E.A."/>
            <person name="Grimwood J."/>
            <person name="Barry K."/>
            <person name="Rokhsar D.S."/>
            <person name="Schmutz J."/>
            <person name="Stiller J.W."/>
            <person name="Grossman A.R."/>
            <person name="Prochnik S.E."/>
        </authorList>
    </citation>
    <scope>NUCLEOTIDE SEQUENCE [LARGE SCALE GENOMIC DNA]</scope>
    <source>
        <strain evidence="1">4086291</strain>
    </source>
</reference>
<keyword evidence="2" id="KW-1185">Reference proteome</keyword>